<dbReference type="InterPro" id="IPR024412">
    <property type="entry name" value="Lsr2_dim_dom"/>
</dbReference>
<evidence type="ECO:0000313" key="6">
    <source>
        <dbReference type="Proteomes" id="UP000886842"/>
    </source>
</evidence>
<evidence type="ECO:0000313" key="5">
    <source>
        <dbReference type="EMBL" id="HIT74078.1"/>
    </source>
</evidence>
<reference evidence="5" key="1">
    <citation type="submission" date="2020-10" db="EMBL/GenBank/DDBJ databases">
        <authorList>
            <person name="Gilroy R."/>
        </authorList>
    </citation>
    <scope>NUCLEOTIDE SEQUENCE</scope>
    <source>
        <strain evidence="5">ChiGjej1B1-24693</strain>
    </source>
</reference>
<feature type="domain" description="Lsr2 dimerization" evidence="3">
    <location>
        <begin position="1"/>
        <end position="61"/>
    </location>
</feature>
<gene>
    <name evidence="5" type="ORF">IAA98_00660</name>
</gene>
<proteinExistence type="predicted"/>
<evidence type="ECO:0000259" key="4">
    <source>
        <dbReference type="Pfam" id="PF23359"/>
    </source>
</evidence>
<dbReference type="InterPro" id="IPR036625">
    <property type="entry name" value="E3-bd_dom_sf"/>
</dbReference>
<dbReference type="InterPro" id="IPR042261">
    <property type="entry name" value="Lsr2-like_dimerization"/>
</dbReference>
<accession>A0A9D1GUL9</accession>
<dbReference type="Gene3D" id="3.30.60.230">
    <property type="entry name" value="Lsr2, dimerization domain"/>
    <property type="match status" value="1"/>
</dbReference>
<evidence type="ECO:0000256" key="2">
    <source>
        <dbReference type="SAM" id="MobiDB-lite"/>
    </source>
</evidence>
<feature type="region of interest" description="Disordered" evidence="2">
    <location>
        <begin position="53"/>
        <end position="77"/>
    </location>
</feature>
<dbReference type="Gene3D" id="4.10.320.10">
    <property type="entry name" value="E3-binding domain"/>
    <property type="match status" value="1"/>
</dbReference>
<feature type="domain" description="Lsr2 DNA-binding" evidence="4">
    <location>
        <begin position="79"/>
        <end position="114"/>
    </location>
</feature>
<evidence type="ECO:0000256" key="1">
    <source>
        <dbReference type="ARBA" id="ARBA00023125"/>
    </source>
</evidence>
<sequence>MARKIITQVIDDITGDMVPDGLAETIRFSINDVDYSIDLGPESARQFREALAPYTENAERQTGTKRSSIAPRRSTARVDPAQLRAIRDWARANGYEVSDRGRIPAQVIDAYEAAH</sequence>
<evidence type="ECO:0000259" key="3">
    <source>
        <dbReference type="Pfam" id="PF11774"/>
    </source>
</evidence>
<dbReference type="Pfam" id="PF11774">
    <property type="entry name" value="Lsr2"/>
    <property type="match status" value="1"/>
</dbReference>
<dbReference type="AlphaFoldDB" id="A0A9D1GUL9"/>
<comment type="caution">
    <text evidence="5">The sequence shown here is derived from an EMBL/GenBank/DDBJ whole genome shotgun (WGS) entry which is preliminary data.</text>
</comment>
<dbReference type="GO" id="GO:0003677">
    <property type="term" value="F:DNA binding"/>
    <property type="evidence" value="ECO:0007669"/>
    <property type="project" value="UniProtKB-KW"/>
</dbReference>
<dbReference type="InterPro" id="IPR055370">
    <property type="entry name" value="Lsr2_DNA-bd"/>
</dbReference>
<name>A0A9D1GUL9_9ACTN</name>
<organism evidence="5 6">
    <name type="scientific">Candidatus Avipropionibacterium avicola</name>
    <dbReference type="NCBI Taxonomy" id="2840701"/>
    <lineage>
        <taxon>Bacteria</taxon>
        <taxon>Bacillati</taxon>
        <taxon>Actinomycetota</taxon>
        <taxon>Actinomycetes</taxon>
        <taxon>Propionibacteriales</taxon>
        <taxon>Propionibacteriaceae</taxon>
        <taxon>Propionibacteriaceae incertae sedis</taxon>
        <taxon>Candidatus Avipropionibacterium</taxon>
    </lineage>
</organism>
<dbReference type="EMBL" id="DVLP01000021">
    <property type="protein sequence ID" value="HIT74078.1"/>
    <property type="molecule type" value="Genomic_DNA"/>
</dbReference>
<keyword evidence="1" id="KW-0238">DNA-binding</keyword>
<dbReference type="Pfam" id="PF23359">
    <property type="entry name" value="Lsr2_DNA-bd"/>
    <property type="match status" value="1"/>
</dbReference>
<dbReference type="GO" id="GO:0016746">
    <property type="term" value="F:acyltransferase activity"/>
    <property type="evidence" value="ECO:0007669"/>
    <property type="project" value="InterPro"/>
</dbReference>
<reference evidence="5" key="2">
    <citation type="journal article" date="2021" name="PeerJ">
        <title>Extensive microbial diversity within the chicken gut microbiome revealed by metagenomics and culture.</title>
        <authorList>
            <person name="Gilroy R."/>
            <person name="Ravi A."/>
            <person name="Getino M."/>
            <person name="Pursley I."/>
            <person name="Horton D.L."/>
            <person name="Alikhan N.F."/>
            <person name="Baker D."/>
            <person name="Gharbi K."/>
            <person name="Hall N."/>
            <person name="Watson M."/>
            <person name="Adriaenssens E.M."/>
            <person name="Foster-Nyarko E."/>
            <person name="Jarju S."/>
            <person name="Secka A."/>
            <person name="Antonio M."/>
            <person name="Oren A."/>
            <person name="Chaudhuri R.R."/>
            <person name="La Ragione R."/>
            <person name="Hildebrand F."/>
            <person name="Pallen M.J."/>
        </authorList>
    </citation>
    <scope>NUCLEOTIDE SEQUENCE</scope>
    <source>
        <strain evidence="5">ChiGjej1B1-24693</strain>
    </source>
</reference>
<dbReference type="Proteomes" id="UP000886842">
    <property type="component" value="Unassembled WGS sequence"/>
</dbReference>
<protein>
    <submittedName>
        <fullName evidence="5">Lsr2 family protein</fullName>
    </submittedName>
</protein>